<feature type="compositionally biased region" description="Low complexity" evidence="1">
    <location>
        <begin position="548"/>
        <end position="558"/>
    </location>
</feature>
<accession>A0A835XPQ7</accession>
<feature type="region of interest" description="Disordered" evidence="1">
    <location>
        <begin position="485"/>
        <end position="514"/>
    </location>
</feature>
<dbReference type="Proteomes" id="UP000612055">
    <property type="component" value="Unassembled WGS sequence"/>
</dbReference>
<proteinExistence type="predicted"/>
<keyword evidence="3" id="KW-1185">Reference proteome</keyword>
<dbReference type="InterPro" id="IPR011042">
    <property type="entry name" value="6-blade_b-propeller_TolB-like"/>
</dbReference>
<evidence type="ECO:0000313" key="2">
    <source>
        <dbReference type="EMBL" id="KAG2484760.1"/>
    </source>
</evidence>
<dbReference type="AlphaFoldDB" id="A0A835XPQ7"/>
<feature type="compositionally biased region" description="Low complexity" evidence="1">
    <location>
        <begin position="504"/>
        <end position="514"/>
    </location>
</feature>
<gene>
    <name evidence="2" type="ORF">HYH03_016414</name>
</gene>
<evidence type="ECO:0000256" key="1">
    <source>
        <dbReference type="SAM" id="MobiDB-lite"/>
    </source>
</evidence>
<feature type="compositionally biased region" description="Low complexity" evidence="1">
    <location>
        <begin position="425"/>
        <end position="435"/>
    </location>
</feature>
<comment type="caution">
    <text evidence="2">The sequence shown here is derived from an EMBL/GenBank/DDBJ whole genome shotgun (WGS) entry which is preliminary data.</text>
</comment>
<name>A0A835XPQ7_9CHLO</name>
<evidence type="ECO:0000313" key="3">
    <source>
        <dbReference type="Proteomes" id="UP000612055"/>
    </source>
</evidence>
<reference evidence="2" key="1">
    <citation type="journal article" date="2020" name="bioRxiv">
        <title>Comparative genomics of Chlamydomonas.</title>
        <authorList>
            <person name="Craig R.J."/>
            <person name="Hasan A.R."/>
            <person name="Ness R.W."/>
            <person name="Keightley P.D."/>
        </authorList>
    </citation>
    <scope>NUCLEOTIDE SEQUENCE</scope>
    <source>
        <strain evidence="2">CCAP 11/70</strain>
    </source>
</reference>
<feature type="region of interest" description="Disordered" evidence="1">
    <location>
        <begin position="425"/>
        <end position="456"/>
    </location>
</feature>
<feature type="region of interest" description="Disordered" evidence="1">
    <location>
        <begin position="548"/>
        <end position="576"/>
    </location>
</feature>
<sequence length="576" mass="58623">MMTSTTRLRSLNVPGVRAAIVRTLSDATEQILLVRDCTQERGLYPLLTSSGRLGPPLELFEEVESGSILRVHTHSAFLGDGAAFCPSTGLVFFSEGHAILSLSRENICRPVAGSCREAGAQAGFGSAARFTSPSSISVIAPGKLCVADANGLHELLIPRTPEVVGRLSTLAQVRPIQAPLGCDMALTPAAGVGPLVAASRTALYKCKTTDSAPAPLPPTPTAALAPALPAASSCDLSLWVGAEEPPCARAASGTRSSARFLGLGTLTHVSWDSLALLAVDSLHDGTTALRGITNDGSVVTLFHFPAPEDSAGSSGCLLDDDDDDMMDIDSGIGNGAREGSDEYDPEYDSCDDDDTYRYNNANEMAKGGAAGKCQDSGMGAGAGSAAASGLRSLLFLQRTSTVLLCAPMVGQVFLLSMPELLPAGSASRPGAPPAGMDVGGGWSPSPSGQPGTARRELPPRRLSFSCACPESLYCSSALSSPVRSGASSPSYGELQAVPDSTEPSGSGAARSGSTCSATSSGASVAWQGQEEGAGMAACDGMMCEVSSRSSGGAAPSSSFALPDRSDCSGGVWSPVC</sequence>
<organism evidence="2 3">
    <name type="scientific">Edaphochlamys debaryana</name>
    <dbReference type="NCBI Taxonomy" id="47281"/>
    <lineage>
        <taxon>Eukaryota</taxon>
        <taxon>Viridiplantae</taxon>
        <taxon>Chlorophyta</taxon>
        <taxon>core chlorophytes</taxon>
        <taxon>Chlorophyceae</taxon>
        <taxon>CS clade</taxon>
        <taxon>Chlamydomonadales</taxon>
        <taxon>Chlamydomonadales incertae sedis</taxon>
        <taxon>Edaphochlamys</taxon>
    </lineage>
</organism>
<dbReference type="EMBL" id="JAEHOE010000142">
    <property type="protein sequence ID" value="KAG2484760.1"/>
    <property type="molecule type" value="Genomic_DNA"/>
</dbReference>
<dbReference type="Gene3D" id="2.120.10.30">
    <property type="entry name" value="TolB, C-terminal domain"/>
    <property type="match status" value="1"/>
</dbReference>
<protein>
    <submittedName>
        <fullName evidence="2">Uncharacterized protein</fullName>
    </submittedName>
</protein>